<dbReference type="EMBL" id="GGEC01065406">
    <property type="protein sequence ID" value="MBX45890.1"/>
    <property type="molecule type" value="Transcribed_RNA"/>
</dbReference>
<protein>
    <submittedName>
        <fullName evidence="1">Uncharacterized protein</fullName>
    </submittedName>
</protein>
<organism evidence="1">
    <name type="scientific">Rhizophora mucronata</name>
    <name type="common">Asiatic mangrove</name>
    <dbReference type="NCBI Taxonomy" id="61149"/>
    <lineage>
        <taxon>Eukaryota</taxon>
        <taxon>Viridiplantae</taxon>
        <taxon>Streptophyta</taxon>
        <taxon>Embryophyta</taxon>
        <taxon>Tracheophyta</taxon>
        <taxon>Spermatophyta</taxon>
        <taxon>Magnoliopsida</taxon>
        <taxon>eudicotyledons</taxon>
        <taxon>Gunneridae</taxon>
        <taxon>Pentapetalae</taxon>
        <taxon>rosids</taxon>
        <taxon>fabids</taxon>
        <taxon>Malpighiales</taxon>
        <taxon>Rhizophoraceae</taxon>
        <taxon>Rhizophora</taxon>
    </lineage>
</organism>
<dbReference type="AlphaFoldDB" id="A0A2P2NTX1"/>
<sequence>MTPQRSIVGINKSQIGELNHQGCASLTAS</sequence>
<evidence type="ECO:0000313" key="1">
    <source>
        <dbReference type="EMBL" id="MBX45890.1"/>
    </source>
</evidence>
<name>A0A2P2NTX1_RHIMU</name>
<proteinExistence type="predicted"/>
<reference evidence="1" key="1">
    <citation type="submission" date="2018-02" db="EMBL/GenBank/DDBJ databases">
        <title>Rhizophora mucronata_Transcriptome.</title>
        <authorList>
            <person name="Meera S.P."/>
            <person name="Sreeshan A."/>
            <person name="Augustine A."/>
        </authorList>
    </citation>
    <scope>NUCLEOTIDE SEQUENCE</scope>
    <source>
        <tissue evidence="1">Leaf</tissue>
    </source>
</reference>
<accession>A0A2P2NTX1</accession>